<proteinExistence type="predicted"/>
<dbReference type="Proteomes" id="UP000756427">
    <property type="component" value="Unassembled WGS sequence"/>
</dbReference>
<reference evidence="1" key="1">
    <citation type="submission" date="2020-04" db="EMBL/GenBank/DDBJ databases">
        <title>Deep metagenomics examines the oral microbiome during advanced dental caries in children, revealing novel taxa and co-occurrences with host molecules.</title>
        <authorList>
            <person name="Baker J.L."/>
            <person name="Morton J.T."/>
            <person name="Dinis M."/>
            <person name="Alvarez R."/>
            <person name="Tran N.C."/>
            <person name="Knight R."/>
            <person name="Edlund A."/>
        </authorList>
    </citation>
    <scope>NUCLEOTIDE SEQUENCE</scope>
    <source>
        <strain evidence="1">JCVI_44_bin.2</strain>
    </source>
</reference>
<name>A0A930PVM3_9MICC</name>
<evidence type="ECO:0000313" key="2">
    <source>
        <dbReference type="Proteomes" id="UP000756427"/>
    </source>
</evidence>
<gene>
    <name evidence="1" type="ORF">HXO64_06665</name>
</gene>
<sequence length="274" mass="31128">MTTNTIINYAKLADDAADTYTSARDALNRAIANLAVVDSDRRGYQDIVTTDGHIDVPLFNVWFTQDEKQEIAEHAVAYYMAADKFEEYTRGTMQYFEDAMAASTALALVTEVHRLVHQDSNMGALLRELRDSEEGQELAVYPDFSKFSKMFSFVANFDCYANSAKDALLDSASDTLRKAMAPYNGDAVTLMLIRFFGRDTDEHGNLVYNNYHFNLRNLPTLHDVELNNNMRASESKFCTVDTKLTKHFYVEARDRLSKAISRATKNMQERIKNA</sequence>
<organism evidence="1 2">
    <name type="scientific">Rothia mucilaginosa</name>
    <dbReference type="NCBI Taxonomy" id="43675"/>
    <lineage>
        <taxon>Bacteria</taxon>
        <taxon>Bacillati</taxon>
        <taxon>Actinomycetota</taxon>
        <taxon>Actinomycetes</taxon>
        <taxon>Micrococcales</taxon>
        <taxon>Micrococcaceae</taxon>
        <taxon>Rothia</taxon>
    </lineage>
</organism>
<dbReference type="EMBL" id="JABZXR010000030">
    <property type="protein sequence ID" value="MBF1664222.1"/>
    <property type="molecule type" value="Genomic_DNA"/>
</dbReference>
<protein>
    <submittedName>
        <fullName evidence="1">Uncharacterized protein</fullName>
    </submittedName>
</protein>
<accession>A0A930PVM3</accession>
<evidence type="ECO:0000313" key="1">
    <source>
        <dbReference type="EMBL" id="MBF1664222.1"/>
    </source>
</evidence>
<dbReference type="RefSeq" id="WP_303975953.1">
    <property type="nucleotide sequence ID" value="NZ_JABZXR010000030.1"/>
</dbReference>
<comment type="caution">
    <text evidence="1">The sequence shown here is derived from an EMBL/GenBank/DDBJ whole genome shotgun (WGS) entry which is preliminary data.</text>
</comment>
<dbReference type="AlphaFoldDB" id="A0A930PVM3"/>